<sequence>MDNKQQQMLAFETDWYQLGGGSSRVITERFGLTDRDFFREVDRIVASDPPPSLTHSELGRMRSVIRRRLWMAR</sequence>
<dbReference type="Pfam" id="PF11662">
    <property type="entry name" value="DUF3263"/>
    <property type="match status" value="1"/>
</dbReference>
<evidence type="ECO:0000313" key="2">
    <source>
        <dbReference type="Proteomes" id="UP000602395"/>
    </source>
</evidence>
<evidence type="ECO:0000313" key="1">
    <source>
        <dbReference type="EMBL" id="MBD1322242.1"/>
    </source>
</evidence>
<dbReference type="EMBL" id="JACWMS010000005">
    <property type="protein sequence ID" value="MBD1322242.1"/>
    <property type="molecule type" value="Genomic_DNA"/>
</dbReference>
<name>A0ABR7WKG0_9ACTN</name>
<comment type="caution">
    <text evidence="1">The sequence shown here is derived from an EMBL/GenBank/DDBJ whole genome shotgun (WGS) entry which is preliminary data.</text>
</comment>
<proteinExistence type="predicted"/>
<reference evidence="1 2" key="1">
    <citation type="submission" date="2020-09" db="EMBL/GenBank/DDBJ databases">
        <title>Novel species in genus Gordonia.</title>
        <authorList>
            <person name="Zhang G."/>
        </authorList>
    </citation>
    <scope>NUCLEOTIDE SEQUENCE [LARGE SCALE GENOMIC DNA]</scope>
    <source>
        <strain evidence="1 2">ON-33</strain>
    </source>
</reference>
<gene>
    <name evidence="1" type="ORF">IDF66_21900</name>
</gene>
<protein>
    <submittedName>
        <fullName evidence="1">DUF3263 domain-containing protein</fullName>
    </submittedName>
</protein>
<keyword evidence="2" id="KW-1185">Reference proteome</keyword>
<organism evidence="1 2">
    <name type="scientific">Gordonia hankookensis</name>
    <dbReference type="NCBI Taxonomy" id="589403"/>
    <lineage>
        <taxon>Bacteria</taxon>
        <taxon>Bacillati</taxon>
        <taxon>Actinomycetota</taxon>
        <taxon>Actinomycetes</taxon>
        <taxon>Mycobacteriales</taxon>
        <taxon>Gordoniaceae</taxon>
        <taxon>Gordonia</taxon>
    </lineage>
</organism>
<dbReference type="Proteomes" id="UP000602395">
    <property type="component" value="Unassembled WGS sequence"/>
</dbReference>
<dbReference type="InterPro" id="IPR021678">
    <property type="entry name" value="DUF3263"/>
</dbReference>
<dbReference type="RefSeq" id="WP_164309694.1">
    <property type="nucleotide sequence ID" value="NZ_BAABAD010000004.1"/>
</dbReference>
<accession>A0ABR7WKG0</accession>